<gene>
    <name evidence="1" type="ORF">BJ969_002014</name>
</gene>
<dbReference type="RefSeq" id="WP_184478685.1">
    <property type="nucleotide sequence ID" value="NZ_JACHIV010000001.1"/>
</dbReference>
<proteinExistence type="predicted"/>
<dbReference type="EMBL" id="JACHIV010000001">
    <property type="protein sequence ID" value="MBB5068926.1"/>
    <property type="molecule type" value="Genomic_DNA"/>
</dbReference>
<sequence>MTAPTFPADTLDSEGGPAWISDLGAEDPHQLVHLVRDLQPLEALEVLGAKLRHVRPCTLPPERSDEHTSLPRTALGDVECSAVLLAGRIGGWTFVLDDAGMTSEVSGVDGALVDPAVALSRTGGSALTLANNFSGPSCGLVFAEHGEEVLWTNSDDLDGIAPELEGRLKDAVEAAGIVEQDYLDPGERDPEAVIRMGCALAGITSWTSADVRGADLVMLPFG</sequence>
<protein>
    <submittedName>
        <fullName evidence="1">Uncharacterized protein</fullName>
    </submittedName>
</protein>
<name>A0A840N9Q9_9PSEU</name>
<dbReference type="Proteomes" id="UP000580474">
    <property type="component" value="Unassembled WGS sequence"/>
</dbReference>
<organism evidence="1 2">
    <name type="scientific">Saccharopolyspora gloriosae</name>
    <dbReference type="NCBI Taxonomy" id="455344"/>
    <lineage>
        <taxon>Bacteria</taxon>
        <taxon>Bacillati</taxon>
        <taxon>Actinomycetota</taxon>
        <taxon>Actinomycetes</taxon>
        <taxon>Pseudonocardiales</taxon>
        <taxon>Pseudonocardiaceae</taxon>
        <taxon>Saccharopolyspora</taxon>
    </lineage>
</organism>
<dbReference type="AlphaFoldDB" id="A0A840N9Q9"/>
<evidence type="ECO:0000313" key="1">
    <source>
        <dbReference type="EMBL" id="MBB5068926.1"/>
    </source>
</evidence>
<comment type="caution">
    <text evidence="1">The sequence shown here is derived from an EMBL/GenBank/DDBJ whole genome shotgun (WGS) entry which is preliminary data.</text>
</comment>
<evidence type="ECO:0000313" key="2">
    <source>
        <dbReference type="Proteomes" id="UP000580474"/>
    </source>
</evidence>
<reference evidence="1 2" key="1">
    <citation type="submission" date="2020-08" db="EMBL/GenBank/DDBJ databases">
        <title>Sequencing the genomes of 1000 actinobacteria strains.</title>
        <authorList>
            <person name="Klenk H.-P."/>
        </authorList>
    </citation>
    <scope>NUCLEOTIDE SEQUENCE [LARGE SCALE GENOMIC DNA]</scope>
    <source>
        <strain evidence="1 2">DSM 45582</strain>
    </source>
</reference>
<keyword evidence="2" id="KW-1185">Reference proteome</keyword>
<accession>A0A840N9Q9</accession>